<protein>
    <submittedName>
        <fullName evidence="2">Uncharacterized protein</fullName>
    </submittedName>
</protein>
<feature type="region of interest" description="Disordered" evidence="1">
    <location>
        <begin position="61"/>
        <end position="82"/>
    </location>
</feature>
<dbReference type="EMBL" id="JAGMUV010000024">
    <property type="protein sequence ID" value="KAH7121367.1"/>
    <property type="molecule type" value="Genomic_DNA"/>
</dbReference>
<evidence type="ECO:0000256" key="1">
    <source>
        <dbReference type="SAM" id="MobiDB-lite"/>
    </source>
</evidence>
<evidence type="ECO:0000313" key="2">
    <source>
        <dbReference type="EMBL" id="KAH7121367.1"/>
    </source>
</evidence>
<dbReference type="AlphaFoldDB" id="A0A9P9IIG7"/>
<gene>
    <name evidence="2" type="ORF">EDB81DRAFT_890953</name>
</gene>
<reference evidence="2" key="1">
    <citation type="journal article" date="2021" name="Nat. Commun.">
        <title>Genetic determinants of endophytism in the Arabidopsis root mycobiome.</title>
        <authorList>
            <person name="Mesny F."/>
            <person name="Miyauchi S."/>
            <person name="Thiergart T."/>
            <person name="Pickel B."/>
            <person name="Atanasova L."/>
            <person name="Karlsson M."/>
            <person name="Huettel B."/>
            <person name="Barry K.W."/>
            <person name="Haridas S."/>
            <person name="Chen C."/>
            <person name="Bauer D."/>
            <person name="Andreopoulos W."/>
            <person name="Pangilinan J."/>
            <person name="LaButti K."/>
            <person name="Riley R."/>
            <person name="Lipzen A."/>
            <person name="Clum A."/>
            <person name="Drula E."/>
            <person name="Henrissat B."/>
            <person name="Kohler A."/>
            <person name="Grigoriev I.V."/>
            <person name="Martin F.M."/>
            <person name="Hacquard S."/>
        </authorList>
    </citation>
    <scope>NUCLEOTIDE SEQUENCE</scope>
    <source>
        <strain evidence="2">MPI-CAGE-AT-0147</strain>
    </source>
</reference>
<comment type="caution">
    <text evidence="2">The sequence shown here is derived from an EMBL/GenBank/DDBJ whole genome shotgun (WGS) entry which is preliminary data.</text>
</comment>
<accession>A0A9P9IIG7</accession>
<feature type="region of interest" description="Disordered" evidence="1">
    <location>
        <begin position="1"/>
        <end position="29"/>
    </location>
</feature>
<name>A0A9P9IIG7_9HYPO</name>
<proteinExistence type="predicted"/>
<sequence length="82" mass="8585">MGDCAQPTTPPSADIENTESTSPRLPPLSKVDAAGLESELLTAEATDNDGADDDSAIEDNVASSTASMRSSILQYRQENGRT</sequence>
<organism evidence="2 3">
    <name type="scientific">Dactylonectria macrodidyma</name>
    <dbReference type="NCBI Taxonomy" id="307937"/>
    <lineage>
        <taxon>Eukaryota</taxon>
        <taxon>Fungi</taxon>
        <taxon>Dikarya</taxon>
        <taxon>Ascomycota</taxon>
        <taxon>Pezizomycotina</taxon>
        <taxon>Sordariomycetes</taxon>
        <taxon>Hypocreomycetidae</taxon>
        <taxon>Hypocreales</taxon>
        <taxon>Nectriaceae</taxon>
        <taxon>Dactylonectria</taxon>
    </lineage>
</organism>
<dbReference type="Proteomes" id="UP000738349">
    <property type="component" value="Unassembled WGS sequence"/>
</dbReference>
<evidence type="ECO:0000313" key="3">
    <source>
        <dbReference type="Proteomes" id="UP000738349"/>
    </source>
</evidence>
<keyword evidence="3" id="KW-1185">Reference proteome</keyword>